<dbReference type="Proteomes" id="UP000729402">
    <property type="component" value="Unassembled WGS sequence"/>
</dbReference>
<dbReference type="AlphaFoldDB" id="A0A8J5VGJ8"/>
<name>A0A8J5VGJ8_ZIZPA</name>
<feature type="region of interest" description="Disordered" evidence="1">
    <location>
        <begin position="79"/>
        <end position="138"/>
    </location>
</feature>
<evidence type="ECO:0000313" key="3">
    <source>
        <dbReference type="Proteomes" id="UP000729402"/>
    </source>
</evidence>
<comment type="caution">
    <text evidence="2">The sequence shown here is derived from an EMBL/GenBank/DDBJ whole genome shotgun (WGS) entry which is preliminary data.</text>
</comment>
<proteinExistence type="predicted"/>
<organism evidence="2 3">
    <name type="scientific">Zizania palustris</name>
    <name type="common">Northern wild rice</name>
    <dbReference type="NCBI Taxonomy" id="103762"/>
    <lineage>
        <taxon>Eukaryota</taxon>
        <taxon>Viridiplantae</taxon>
        <taxon>Streptophyta</taxon>
        <taxon>Embryophyta</taxon>
        <taxon>Tracheophyta</taxon>
        <taxon>Spermatophyta</taxon>
        <taxon>Magnoliopsida</taxon>
        <taxon>Liliopsida</taxon>
        <taxon>Poales</taxon>
        <taxon>Poaceae</taxon>
        <taxon>BOP clade</taxon>
        <taxon>Oryzoideae</taxon>
        <taxon>Oryzeae</taxon>
        <taxon>Zizaniinae</taxon>
        <taxon>Zizania</taxon>
    </lineage>
</organism>
<reference evidence="2" key="2">
    <citation type="submission" date="2021-02" db="EMBL/GenBank/DDBJ databases">
        <authorList>
            <person name="Kimball J.A."/>
            <person name="Haas M.W."/>
            <person name="Macchietto M."/>
            <person name="Kono T."/>
            <person name="Duquette J."/>
            <person name="Shao M."/>
        </authorList>
    </citation>
    <scope>NUCLEOTIDE SEQUENCE</scope>
    <source>
        <tissue evidence="2">Fresh leaf tissue</tissue>
    </source>
</reference>
<evidence type="ECO:0000313" key="2">
    <source>
        <dbReference type="EMBL" id="KAG8059371.1"/>
    </source>
</evidence>
<keyword evidence="3" id="KW-1185">Reference proteome</keyword>
<feature type="compositionally biased region" description="Acidic residues" evidence="1">
    <location>
        <begin position="89"/>
        <end position="104"/>
    </location>
</feature>
<sequence>MEHLSFLPLPPSVACSSFAQKLVLLLLSLIRLTTLATSSLSSKTRSCLISSDNSLPPPLPAAIISRWKYCARIAHGLPAPSVDAQLDPSVDDEYSVDDASEQQDDGSSSPPRTTDGSVDDEADVRWDSRSRRQGAQTPAPCRCRWCRRHLDPSFPRPFFLPIAIISPGRVD</sequence>
<protein>
    <submittedName>
        <fullName evidence="2">Uncharacterized protein</fullName>
    </submittedName>
</protein>
<evidence type="ECO:0000256" key="1">
    <source>
        <dbReference type="SAM" id="MobiDB-lite"/>
    </source>
</evidence>
<accession>A0A8J5VGJ8</accession>
<feature type="compositionally biased region" description="Polar residues" evidence="1">
    <location>
        <begin position="105"/>
        <end position="116"/>
    </location>
</feature>
<gene>
    <name evidence="2" type="ORF">GUJ93_ZPchr0002g26226</name>
</gene>
<reference evidence="2" key="1">
    <citation type="journal article" date="2021" name="bioRxiv">
        <title>Whole Genome Assembly and Annotation of Northern Wild Rice, Zizania palustris L., Supports a Whole Genome Duplication in the Zizania Genus.</title>
        <authorList>
            <person name="Haas M."/>
            <person name="Kono T."/>
            <person name="Macchietto M."/>
            <person name="Millas R."/>
            <person name="McGilp L."/>
            <person name="Shao M."/>
            <person name="Duquette J."/>
            <person name="Hirsch C.N."/>
            <person name="Kimball J."/>
        </authorList>
    </citation>
    <scope>NUCLEOTIDE SEQUENCE</scope>
    <source>
        <tissue evidence="2">Fresh leaf tissue</tissue>
    </source>
</reference>
<dbReference type="EMBL" id="JAAALK010000287">
    <property type="protein sequence ID" value="KAG8059371.1"/>
    <property type="molecule type" value="Genomic_DNA"/>
</dbReference>